<feature type="region of interest" description="Disordered" evidence="4">
    <location>
        <begin position="260"/>
        <end position="296"/>
    </location>
</feature>
<dbReference type="GO" id="GO:0003700">
    <property type="term" value="F:DNA-binding transcription factor activity"/>
    <property type="evidence" value="ECO:0007669"/>
    <property type="project" value="InterPro"/>
</dbReference>
<gene>
    <name evidence="6" type="ORF">AU468_10980</name>
</gene>
<keyword evidence="3" id="KW-0804">Transcription</keyword>
<feature type="domain" description="HTH gntR-type" evidence="5">
    <location>
        <begin position="14"/>
        <end position="82"/>
    </location>
</feature>
<keyword evidence="7" id="KW-1185">Reference proteome</keyword>
<evidence type="ECO:0000256" key="2">
    <source>
        <dbReference type="ARBA" id="ARBA00023125"/>
    </source>
</evidence>
<dbReference type="RefSeq" id="WP_103680766.1">
    <property type="nucleotide sequence ID" value="NZ_LPWH01000111.1"/>
</dbReference>
<dbReference type="CDD" id="cd07377">
    <property type="entry name" value="WHTH_GntR"/>
    <property type="match status" value="1"/>
</dbReference>
<dbReference type="InterPro" id="IPR036388">
    <property type="entry name" value="WH-like_DNA-bd_sf"/>
</dbReference>
<evidence type="ECO:0000256" key="4">
    <source>
        <dbReference type="SAM" id="MobiDB-lite"/>
    </source>
</evidence>
<keyword evidence="1" id="KW-0805">Transcription regulation</keyword>
<keyword evidence="2" id="KW-0238">DNA-binding</keyword>
<dbReference type="PANTHER" id="PTHR43537">
    <property type="entry name" value="TRANSCRIPTIONAL REGULATOR, GNTR FAMILY"/>
    <property type="match status" value="1"/>
</dbReference>
<dbReference type="Gene3D" id="1.20.120.530">
    <property type="entry name" value="GntR ligand-binding domain-like"/>
    <property type="match status" value="1"/>
</dbReference>
<reference evidence="7" key="1">
    <citation type="submission" date="2015-12" db="EMBL/GenBank/DDBJ databases">
        <authorList>
            <person name="Lodha T.D."/>
            <person name="Chintalapati S."/>
            <person name="Chintalapati V.R."/>
            <person name="Sravanthi T."/>
        </authorList>
    </citation>
    <scope>NUCLEOTIDE SEQUENCE [LARGE SCALE GENOMIC DNA]</scope>
    <source>
        <strain evidence="7">JC133</strain>
    </source>
</reference>
<dbReference type="AlphaFoldDB" id="A0A2S4JI37"/>
<evidence type="ECO:0000313" key="6">
    <source>
        <dbReference type="EMBL" id="POQ99129.1"/>
    </source>
</evidence>
<evidence type="ECO:0000256" key="3">
    <source>
        <dbReference type="ARBA" id="ARBA00023163"/>
    </source>
</evidence>
<name>A0A2S4JI37_9SPIO</name>
<evidence type="ECO:0000259" key="5">
    <source>
        <dbReference type="PROSITE" id="PS50949"/>
    </source>
</evidence>
<dbReference type="Pfam" id="PF07729">
    <property type="entry name" value="FCD"/>
    <property type="match status" value="1"/>
</dbReference>
<dbReference type="SUPFAM" id="SSF46785">
    <property type="entry name" value="Winged helix' DNA-binding domain"/>
    <property type="match status" value="1"/>
</dbReference>
<dbReference type="PRINTS" id="PR00035">
    <property type="entry name" value="HTHGNTR"/>
</dbReference>
<dbReference type="InterPro" id="IPR011711">
    <property type="entry name" value="GntR_C"/>
</dbReference>
<dbReference type="Proteomes" id="UP000237350">
    <property type="component" value="Unassembled WGS sequence"/>
</dbReference>
<dbReference type="EMBL" id="LPWH01000111">
    <property type="protein sequence ID" value="POQ99129.1"/>
    <property type="molecule type" value="Genomic_DNA"/>
</dbReference>
<dbReference type="SMART" id="SM00345">
    <property type="entry name" value="HTH_GNTR"/>
    <property type="match status" value="1"/>
</dbReference>
<dbReference type="PROSITE" id="PS50949">
    <property type="entry name" value="HTH_GNTR"/>
    <property type="match status" value="1"/>
</dbReference>
<evidence type="ECO:0000256" key="1">
    <source>
        <dbReference type="ARBA" id="ARBA00023015"/>
    </source>
</evidence>
<proteinExistence type="predicted"/>
<accession>A0A2S4JI37</accession>
<sequence length="296" mass="33057">MNHYLEEETPIAQRTVVAQVMARLKDLIASGHYRPGTRIPTEKDLAQMFGVGRSSIREAIKVFQHLGVLESRTAKGTYVRGRAHVSSEAITWALLLGEDDLRDVLELREAIENICFSRLGSALAEGAPSARKTLELLDQEILTMEEAAEHHEISRMVEADYRFHELIVEAGGNRLFCALYASLHAFMSEEIRTSYIKMQDLHEVALDHADIVRTLRSEDSSTALRRHGRHFRRIRKLLHLPASLPATDRPEAERLEMALAGVAGSEPMEPEPADPGPGASAKTRLEHPLEHPALAK</sequence>
<evidence type="ECO:0000313" key="7">
    <source>
        <dbReference type="Proteomes" id="UP000237350"/>
    </source>
</evidence>
<dbReference type="InterPro" id="IPR000524">
    <property type="entry name" value="Tscrpt_reg_HTH_GntR"/>
</dbReference>
<dbReference type="SMART" id="SM00895">
    <property type="entry name" value="FCD"/>
    <property type="match status" value="1"/>
</dbReference>
<dbReference type="InterPro" id="IPR008920">
    <property type="entry name" value="TF_FadR/GntR_C"/>
</dbReference>
<dbReference type="Gene3D" id="1.10.10.10">
    <property type="entry name" value="Winged helix-like DNA-binding domain superfamily/Winged helix DNA-binding domain"/>
    <property type="match status" value="1"/>
</dbReference>
<dbReference type="OrthoDB" id="369590at2"/>
<dbReference type="InterPro" id="IPR036390">
    <property type="entry name" value="WH_DNA-bd_sf"/>
</dbReference>
<dbReference type="Pfam" id="PF00392">
    <property type="entry name" value="GntR"/>
    <property type="match status" value="1"/>
</dbReference>
<dbReference type="PANTHER" id="PTHR43537:SF5">
    <property type="entry name" value="UXU OPERON TRANSCRIPTIONAL REGULATOR"/>
    <property type="match status" value="1"/>
</dbReference>
<dbReference type="SUPFAM" id="SSF48008">
    <property type="entry name" value="GntR ligand-binding domain-like"/>
    <property type="match status" value="1"/>
</dbReference>
<comment type="caution">
    <text evidence="6">The sequence shown here is derived from an EMBL/GenBank/DDBJ whole genome shotgun (WGS) entry which is preliminary data.</text>
</comment>
<dbReference type="GO" id="GO:0003677">
    <property type="term" value="F:DNA binding"/>
    <property type="evidence" value="ECO:0007669"/>
    <property type="project" value="UniProtKB-KW"/>
</dbReference>
<protein>
    <recommendedName>
        <fullName evidence="5">HTH gntR-type domain-containing protein</fullName>
    </recommendedName>
</protein>
<organism evidence="6 7">
    <name type="scientific">Alkalispirochaeta sphaeroplastigenens</name>
    <dbReference type="NCBI Taxonomy" id="1187066"/>
    <lineage>
        <taxon>Bacteria</taxon>
        <taxon>Pseudomonadati</taxon>
        <taxon>Spirochaetota</taxon>
        <taxon>Spirochaetia</taxon>
        <taxon>Spirochaetales</taxon>
        <taxon>Spirochaetaceae</taxon>
        <taxon>Alkalispirochaeta</taxon>
    </lineage>
</organism>